<proteinExistence type="inferred from homology"/>
<evidence type="ECO:0000313" key="7">
    <source>
        <dbReference type="Proteomes" id="UP000192247"/>
    </source>
</evidence>
<dbReference type="GO" id="GO:0070008">
    <property type="term" value="F:serine-type exopeptidase activity"/>
    <property type="evidence" value="ECO:0007669"/>
    <property type="project" value="InterPro"/>
</dbReference>
<accession>A0A1V9X2F3</accession>
<name>A0A1V9X2F3_9ACAR</name>
<dbReference type="STRING" id="418985.A0A1V9X2F3"/>
<dbReference type="GO" id="GO:0008239">
    <property type="term" value="F:dipeptidyl-peptidase activity"/>
    <property type="evidence" value="ECO:0007669"/>
    <property type="project" value="TreeGrafter"/>
</dbReference>
<evidence type="ECO:0000256" key="4">
    <source>
        <dbReference type="ARBA" id="ARBA00022801"/>
    </source>
</evidence>
<keyword evidence="2" id="KW-0645">Protease</keyword>
<dbReference type="InterPro" id="IPR008758">
    <property type="entry name" value="Peptidase_S28"/>
</dbReference>
<keyword evidence="7" id="KW-1185">Reference proteome</keyword>
<evidence type="ECO:0000256" key="5">
    <source>
        <dbReference type="ARBA" id="ARBA00023180"/>
    </source>
</evidence>
<evidence type="ECO:0000256" key="2">
    <source>
        <dbReference type="ARBA" id="ARBA00022670"/>
    </source>
</evidence>
<keyword evidence="4" id="KW-0378">Hydrolase</keyword>
<reference evidence="6 7" key="1">
    <citation type="journal article" date="2017" name="Gigascience">
        <title>Draft genome of the honey bee ectoparasitic mite, Tropilaelaps mercedesae, is shaped by the parasitic life history.</title>
        <authorList>
            <person name="Dong X."/>
            <person name="Armstrong S.D."/>
            <person name="Xia D."/>
            <person name="Makepeace B.L."/>
            <person name="Darby A.C."/>
            <person name="Kadowaki T."/>
        </authorList>
    </citation>
    <scope>NUCLEOTIDE SEQUENCE [LARGE SCALE GENOMIC DNA]</scope>
    <source>
        <strain evidence="6">Wuxi-XJTLU</strain>
    </source>
</reference>
<dbReference type="OrthoDB" id="2130629at2759"/>
<dbReference type="FunCoup" id="A0A1V9X2F3">
    <property type="interactions" value="519"/>
</dbReference>
<dbReference type="GO" id="GO:0006508">
    <property type="term" value="P:proteolysis"/>
    <property type="evidence" value="ECO:0007669"/>
    <property type="project" value="UniProtKB-KW"/>
</dbReference>
<dbReference type="Gene3D" id="1.20.120.980">
    <property type="entry name" value="Serine carboxypeptidase S28, SKS domain"/>
    <property type="match status" value="1"/>
</dbReference>
<dbReference type="EMBL" id="MNPL01027248">
    <property type="protein sequence ID" value="OQR67810.1"/>
    <property type="molecule type" value="Genomic_DNA"/>
</dbReference>
<dbReference type="GO" id="GO:0004180">
    <property type="term" value="F:carboxypeptidase activity"/>
    <property type="evidence" value="ECO:0007669"/>
    <property type="project" value="UniProtKB-KW"/>
</dbReference>
<dbReference type="Proteomes" id="UP000192247">
    <property type="component" value="Unassembled WGS sequence"/>
</dbReference>
<dbReference type="PANTHER" id="PTHR11010">
    <property type="entry name" value="PROTEASE S28 PRO-X CARBOXYPEPTIDASE-RELATED"/>
    <property type="match status" value="1"/>
</dbReference>
<protein>
    <submittedName>
        <fullName evidence="6">Lysosomal Pro-X carboxypeptidase-like</fullName>
    </submittedName>
</protein>
<dbReference type="InterPro" id="IPR042269">
    <property type="entry name" value="Ser_carbopepase_S28_SKS"/>
</dbReference>
<keyword evidence="6" id="KW-0121">Carboxypeptidase</keyword>
<dbReference type="PANTHER" id="PTHR11010:SF120">
    <property type="entry name" value="LYSOSOMAL PRO-X CARBOXYPEPTIDASE"/>
    <property type="match status" value="1"/>
</dbReference>
<sequence length="480" mass="54538">MESLASRRRSSPWPTLSLLLLLTSLGGLILLDGVHTRRFQTMTTFFNVRVDHFGYSNNHTFPLRVLYNNEYFDHSKPGPIFVYTGNEGDIAPFVYNTGLLWDWAKEFGALLVFIEHRYYGKSQPYGRDSLKNLTYFGYLTVQQALADFAQVVSEIKRTWPGVENSKVVAFGGSYAGMLAAWLRMKYPWLVDAALTSGAPIRLYQGLVKCNAFNDAVAKAFLAEGGKQCVDNIRRSWAAFNRLQNSRAGVDFIFRKFHVCLKNVREGLSQVRDWIYGSYVNLAMHNYPYGFDVRRVASYPVRLACAFLQTNFSTDEELLSGIYDAVNVYHNDSGKVKCNDVKYVYGDYIGNAWQVQSCNELVMPYCANGKTDLSYPFDWDSEVLTEYCQRRYGMTPDPEKFRTMFGGDKITMASNIVFSNGDLDPWSIGGFTKSLGPSLPAVIVRGGAHLYDLRGDHPKDTNEVKRARNLEREYIKKWIGA</sequence>
<evidence type="ECO:0000256" key="3">
    <source>
        <dbReference type="ARBA" id="ARBA00022729"/>
    </source>
</evidence>
<gene>
    <name evidence="6" type="ORF">BIW11_02128</name>
</gene>
<dbReference type="InParanoid" id="A0A1V9X2F3"/>
<dbReference type="InterPro" id="IPR029058">
    <property type="entry name" value="AB_hydrolase_fold"/>
</dbReference>
<dbReference type="Pfam" id="PF05577">
    <property type="entry name" value="Peptidase_S28"/>
    <property type="match status" value="1"/>
</dbReference>
<keyword evidence="5" id="KW-0325">Glycoprotein</keyword>
<keyword evidence="3" id="KW-0732">Signal</keyword>
<comment type="similarity">
    <text evidence="1">Belongs to the peptidase S28 family.</text>
</comment>
<dbReference type="SUPFAM" id="SSF53474">
    <property type="entry name" value="alpha/beta-Hydrolases"/>
    <property type="match status" value="1"/>
</dbReference>
<evidence type="ECO:0000313" key="6">
    <source>
        <dbReference type="EMBL" id="OQR67810.1"/>
    </source>
</evidence>
<comment type="caution">
    <text evidence="6">The sequence shown here is derived from an EMBL/GenBank/DDBJ whole genome shotgun (WGS) entry which is preliminary data.</text>
</comment>
<evidence type="ECO:0000256" key="1">
    <source>
        <dbReference type="ARBA" id="ARBA00011079"/>
    </source>
</evidence>
<dbReference type="Gene3D" id="3.40.50.1820">
    <property type="entry name" value="alpha/beta hydrolase"/>
    <property type="match status" value="1"/>
</dbReference>
<dbReference type="AlphaFoldDB" id="A0A1V9X2F3"/>
<organism evidence="6 7">
    <name type="scientific">Tropilaelaps mercedesae</name>
    <dbReference type="NCBI Taxonomy" id="418985"/>
    <lineage>
        <taxon>Eukaryota</taxon>
        <taxon>Metazoa</taxon>
        <taxon>Ecdysozoa</taxon>
        <taxon>Arthropoda</taxon>
        <taxon>Chelicerata</taxon>
        <taxon>Arachnida</taxon>
        <taxon>Acari</taxon>
        <taxon>Parasitiformes</taxon>
        <taxon>Mesostigmata</taxon>
        <taxon>Gamasina</taxon>
        <taxon>Dermanyssoidea</taxon>
        <taxon>Laelapidae</taxon>
        <taxon>Tropilaelaps</taxon>
    </lineage>
</organism>